<name>A0ABC8LW73_ERUVS</name>
<evidence type="ECO:0000256" key="1">
    <source>
        <dbReference type="SAM" id="MobiDB-lite"/>
    </source>
</evidence>
<comment type="caution">
    <text evidence="2">The sequence shown here is derived from an EMBL/GenBank/DDBJ whole genome shotgun (WGS) entry which is preliminary data.</text>
</comment>
<keyword evidence="3" id="KW-1185">Reference proteome</keyword>
<feature type="region of interest" description="Disordered" evidence="1">
    <location>
        <begin position="267"/>
        <end position="299"/>
    </location>
</feature>
<feature type="compositionally biased region" description="Basic and acidic residues" evidence="1">
    <location>
        <begin position="396"/>
        <end position="429"/>
    </location>
</feature>
<evidence type="ECO:0000313" key="2">
    <source>
        <dbReference type="EMBL" id="CAH8388139.1"/>
    </source>
</evidence>
<reference evidence="2 3" key="1">
    <citation type="submission" date="2022-03" db="EMBL/GenBank/DDBJ databases">
        <authorList>
            <person name="Macdonald S."/>
            <person name="Ahmed S."/>
            <person name="Newling K."/>
        </authorList>
    </citation>
    <scope>NUCLEOTIDE SEQUENCE [LARGE SCALE GENOMIC DNA]</scope>
</reference>
<accession>A0ABC8LW73</accession>
<feature type="compositionally biased region" description="Basic and acidic residues" evidence="1">
    <location>
        <begin position="271"/>
        <end position="282"/>
    </location>
</feature>
<protein>
    <submittedName>
        <fullName evidence="2">Uncharacterized protein</fullName>
    </submittedName>
</protein>
<proteinExistence type="predicted"/>
<sequence length="429" mass="49249">MNLNPQIFINGTLNTVDKAFDFFARVIAIDQLGALFWWYVAAKYAIKHLEHVQHLVLVRSTGFTAESDPKSEWLTKFRATWKGAVLNHLWESNFTPQKLVRGSGPWGPSLVNRYTSARFGAHSEGTELTDEESRLLTGESMSRLLLLLLLQSMVKELVSWKDKLEQQLVGILNLQNSRQVNGSNSFSPDPQSWEHLLHGTNLDDFAGDGFEPWDVDKYFTDALPEAEAVRTDIYLLPPKARKSSFQDHMWLEEQSVLNSEMQRTESCMTRGDSRSFNQDKAELTPGSSMTAGPRSDIEDPNIISQETLKELVSWKAKAEQQLMEMSEAVRVIMGNKKMRKNHEAGMEMQANINEEKNIEGSEKVAEVQMQAKTGIRIKDQDTKREQPYELLEDEEHDKIPKPVVEETKYQREEEKRVEDRDVEEMKKKI</sequence>
<dbReference type="PANTHER" id="PTHR46740:SF1">
    <property type="entry name" value="DYAD PROTEIN"/>
    <property type="match status" value="1"/>
</dbReference>
<feature type="compositionally biased region" description="Basic and acidic residues" evidence="1">
    <location>
        <begin position="376"/>
        <end position="387"/>
    </location>
</feature>
<organism evidence="2 3">
    <name type="scientific">Eruca vesicaria subsp. sativa</name>
    <name type="common">Garden rocket</name>
    <name type="synonym">Eruca sativa</name>
    <dbReference type="NCBI Taxonomy" id="29727"/>
    <lineage>
        <taxon>Eukaryota</taxon>
        <taxon>Viridiplantae</taxon>
        <taxon>Streptophyta</taxon>
        <taxon>Embryophyta</taxon>
        <taxon>Tracheophyta</taxon>
        <taxon>Spermatophyta</taxon>
        <taxon>Magnoliopsida</taxon>
        <taxon>eudicotyledons</taxon>
        <taxon>Gunneridae</taxon>
        <taxon>Pentapetalae</taxon>
        <taxon>rosids</taxon>
        <taxon>malvids</taxon>
        <taxon>Brassicales</taxon>
        <taxon>Brassicaceae</taxon>
        <taxon>Brassiceae</taxon>
        <taxon>Eruca</taxon>
    </lineage>
</organism>
<dbReference type="PANTHER" id="PTHR46740">
    <property type="entry name" value="PROTEIN DYAD"/>
    <property type="match status" value="1"/>
</dbReference>
<gene>
    <name evidence="2" type="ORF">ERUC_LOCUS40622</name>
</gene>
<dbReference type="InterPro" id="IPR044221">
    <property type="entry name" value="DYAD/AMEIOTIC1"/>
</dbReference>
<dbReference type="AlphaFoldDB" id="A0ABC8LW73"/>
<feature type="region of interest" description="Disordered" evidence="1">
    <location>
        <begin position="375"/>
        <end position="429"/>
    </location>
</feature>
<dbReference type="EMBL" id="CAKOAT010785153">
    <property type="protein sequence ID" value="CAH8388139.1"/>
    <property type="molecule type" value="Genomic_DNA"/>
</dbReference>
<dbReference type="Proteomes" id="UP001642260">
    <property type="component" value="Unassembled WGS sequence"/>
</dbReference>
<evidence type="ECO:0000313" key="3">
    <source>
        <dbReference type="Proteomes" id="UP001642260"/>
    </source>
</evidence>